<comment type="caution">
    <text evidence="2">The sequence shown here is derived from an EMBL/GenBank/DDBJ whole genome shotgun (WGS) entry which is preliminary data.</text>
</comment>
<feature type="transmembrane region" description="Helical" evidence="1">
    <location>
        <begin position="17"/>
        <end position="36"/>
    </location>
</feature>
<dbReference type="PANTHER" id="PTHR20765">
    <property type="entry name" value="SOLUTE CARRIER FAMILY 43 MEMBER 3-RELATED"/>
    <property type="match status" value="1"/>
</dbReference>
<evidence type="ECO:0000256" key="1">
    <source>
        <dbReference type="SAM" id="Phobius"/>
    </source>
</evidence>
<keyword evidence="1" id="KW-0812">Transmembrane</keyword>
<name>A0A9D4GD99_DREPO</name>
<keyword evidence="1" id="KW-0472">Membrane</keyword>
<feature type="transmembrane region" description="Helical" evidence="1">
    <location>
        <begin position="43"/>
        <end position="69"/>
    </location>
</feature>
<proteinExistence type="predicted"/>
<dbReference type="InterPro" id="IPR027197">
    <property type="entry name" value="SLC43A3"/>
</dbReference>
<keyword evidence="3" id="KW-1185">Reference proteome</keyword>
<reference evidence="2" key="1">
    <citation type="journal article" date="2019" name="bioRxiv">
        <title>The Genome of the Zebra Mussel, Dreissena polymorpha: A Resource for Invasive Species Research.</title>
        <authorList>
            <person name="McCartney M.A."/>
            <person name="Auch B."/>
            <person name="Kono T."/>
            <person name="Mallez S."/>
            <person name="Zhang Y."/>
            <person name="Obille A."/>
            <person name="Becker A."/>
            <person name="Abrahante J.E."/>
            <person name="Garbe J."/>
            <person name="Badalamenti J.P."/>
            <person name="Herman A."/>
            <person name="Mangelson H."/>
            <person name="Liachko I."/>
            <person name="Sullivan S."/>
            <person name="Sone E.D."/>
            <person name="Koren S."/>
            <person name="Silverstein K.A.T."/>
            <person name="Beckman K.B."/>
            <person name="Gohl D.M."/>
        </authorList>
    </citation>
    <scope>NUCLEOTIDE SEQUENCE</scope>
    <source>
        <strain evidence="2">Duluth1</strain>
        <tissue evidence="2">Whole animal</tissue>
    </source>
</reference>
<dbReference type="Proteomes" id="UP000828390">
    <property type="component" value="Unassembled WGS sequence"/>
</dbReference>
<organism evidence="2 3">
    <name type="scientific">Dreissena polymorpha</name>
    <name type="common">Zebra mussel</name>
    <name type="synonym">Mytilus polymorpha</name>
    <dbReference type="NCBI Taxonomy" id="45954"/>
    <lineage>
        <taxon>Eukaryota</taxon>
        <taxon>Metazoa</taxon>
        <taxon>Spiralia</taxon>
        <taxon>Lophotrochozoa</taxon>
        <taxon>Mollusca</taxon>
        <taxon>Bivalvia</taxon>
        <taxon>Autobranchia</taxon>
        <taxon>Heteroconchia</taxon>
        <taxon>Euheterodonta</taxon>
        <taxon>Imparidentia</taxon>
        <taxon>Neoheterodontei</taxon>
        <taxon>Myida</taxon>
        <taxon>Dreissenoidea</taxon>
        <taxon>Dreissenidae</taxon>
        <taxon>Dreissena</taxon>
    </lineage>
</organism>
<evidence type="ECO:0000313" key="3">
    <source>
        <dbReference type="Proteomes" id="UP000828390"/>
    </source>
</evidence>
<accession>A0A9D4GD99</accession>
<keyword evidence="1" id="KW-1133">Transmembrane helix</keyword>
<dbReference type="AlphaFoldDB" id="A0A9D4GD99"/>
<protein>
    <submittedName>
        <fullName evidence="2">Uncharacterized protein</fullName>
    </submittedName>
</protein>
<reference evidence="2" key="2">
    <citation type="submission" date="2020-11" db="EMBL/GenBank/DDBJ databases">
        <authorList>
            <person name="McCartney M.A."/>
            <person name="Auch B."/>
            <person name="Kono T."/>
            <person name="Mallez S."/>
            <person name="Becker A."/>
            <person name="Gohl D.M."/>
            <person name="Silverstein K.A.T."/>
            <person name="Koren S."/>
            <person name="Bechman K.B."/>
            <person name="Herman A."/>
            <person name="Abrahante J.E."/>
            <person name="Garbe J."/>
        </authorList>
    </citation>
    <scope>NUCLEOTIDE SEQUENCE</scope>
    <source>
        <strain evidence="2">Duluth1</strain>
        <tissue evidence="2">Whole animal</tissue>
    </source>
</reference>
<evidence type="ECO:0000313" key="2">
    <source>
        <dbReference type="EMBL" id="KAH3812910.1"/>
    </source>
</evidence>
<dbReference type="EMBL" id="JAIWYP010000006">
    <property type="protein sequence ID" value="KAH3812910.1"/>
    <property type="molecule type" value="Genomic_DNA"/>
</dbReference>
<sequence length="87" mass="9486">MYCLQIRLCLSVTDAPWLMFPGLSLMATGGLPLLVTNTQVSNLFLVGSSTVVGLLCGAFDTSSAVMLIVKVRECLRNNIFLSWFVVE</sequence>
<dbReference type="PANTHER" id="PTHR20765:SF1">
    <property type="entry name" value="EQUILIBRATIVE NUCLEOBASE TRANSPORTER 1"/>
    <property type="match status" value="1"/>
</dbReference>
<gene>
    <name evidence="2" type="ORF">DPMN_141353</name>
</gene>